<gene>
    <name evidence="1" type="ORF">TIFTF001_033625</name>
</gene>
<comment type="caution">
    <text evidence="1">The sequence shown here is derived from an EMBL/GenBank/DDBJ whole genome shotgun (WGS) entry which is preliminary data.</text>
</comment>
<evidence type="ECO:0000313" key="2">
    <source>
        <dbReference type="Proteomes" id="UP001187192"/>
    </source>
</evidence>
<dbReference type="AlphaFoldDB" id="A0AA88DYM2"/>
<dbReference type="EMBL" id="BTGU01000185">
    <property type="protein sequence ID" value="GMN64557.1"/>
    <property type="molecule type" value="Genomic_DNA"/>
</dbReference>
<protein>
    <submittedName>
        <fullName evidence="1">Uncharacterized protein</fullName>
    </submittedName>
</protein>
<dbReference type="Proteomes" id="UP001187192">
    <property type="component" value="Unassembled WGS sequence"/>
</dbReference>
<accession>A0AA88DYM2</accession>
<sequence length="124" mass="13892">MLKAKSPLTDDEFINDELGDETLEEYLLHALALQGAEPLCDPMRLLAPCESCKGIAKLLDVTRKVALEGKLTVQFNHTGRTWKAIGDNGSWYDSAIGVHTRNVLEPFHDTWKQVDVDSKKLILE</sequence>
<proteinExistence type="predicted"/>
<evidence type="ECO:0000313" key="1">
    <source>
        <dbReference type="EMBL" id="GMN64557.1"/>
    </source>
</evidence>
<keyword evidence="2" id="KW-1185">Reference proteome</keyword>
<organism evidence="1 2">
    <name type="scientific">Ficus carica</name>
    <name type="common">Common fig</name>
    <dbReference type="NCBI Taxonomy" id="3494"/>
    <lineage>
        <taxon>Eukaryota</taxon>
        <taxon>Viridiplantae</taxon>
        <taxon>Streptophyta</taxon>
        <taxon>Embryophyta</taxon>
        <taxon>Tracheophyta</taxon>
        <taxon>Spermatophyta</taxon>
        <taxon>Magnoliopsida</taxon>
        <taxon>eudicotyledons</taxon>
        <taxon>Gunneridae</taxon>
        <taxon>Pentapetalae</taxon>
        <taxon>rosids</taxon>
        <taxon>fabids</taxon>
        <taxon>Rosales</taxon>
        <taxon>Moraceae</taxon>
        <taxon>Ficeae</taxon>
        <taxon>Ficus</taxon>
    </lineage>
</organism>
<reference evidence="1" key="1">
    <citation type="submission" date="2023-07" db="EMBL/GenBank/DDBJ databases">
        <title>draft genome sequence of fig (Ficus carica).</title>
        <authorList>
            <person name="Takahashi T."/>
            <person name="Nishimura K."/>
        </authorList>
    </citation>
    <scope>NUCLEOTIDE SEQUENCE</scope>
</reference>
<name>A0AA88DYM2_FICCA</name>